<dbReference type="GO" id="GO:0006633">
    <property type="term" value="P:fatty acid biosynthetic process"/>
    <property type="evidence" value="ECO:0007669"/>
    <property type="project" value="InterPro"/>
</dbReference>
<keyword evidence="7" id="KW-1185">Reference proteome</keyword>
<evidence type="ECO:0000256" key="3">
    <source>
        <dbReference type="ARBA" id="ARBA00022679"/>
    </source>
</evidence>
<name>A0A917JS31_9GAMM</name>
<dbReference type="Pfam" id="PF00109">
    <property type="entry name" value="ketoacyl-synt"/>
    <property type="match status" value="1"/>
</dbReference>
<sequence>MKKRRVAITGIGVVSPLGHDAQSTWQNLMAGKSGVAEIKQFDAHAFPTRIAAEVKDYTPPLERFGKHKRFAMSFTNFALDAAIQAFDDAGILPTETNANRWGVVTGSGMMTAEFDYLNRFQKVCASEGEINWHELHRQEQSFYQLVDFGKTTSNAGLSLLIQQFNIRGYASSVHTACASGGQALGLALQVIRRGDADFMLAGGFDSMINPLGLSSFCLLGALSTYNETPETASRPFDGTRNGFVLGEGAAFLVLEEWSKAKARGAHIYAELAGEGNTLSSYRITDSHPNGDGAIQAMQQAIRDGGVQVNDVDYINAHGTSTKMNDLSETNAIKAVFGNKAKQIPVSSTKSQTGHLIAAAGALEAVLSILAIQKAQVPKTANLTTPDPDCDLDYIVDGPREKSLGVVLSNSFGFGGSNSSLLFKHPEFEGVGHE</sequence>
<evidence type="ECO:0000259" key="5">
    <source>
        <dbReference type="PROSITE" id="PS52004"/>
    </source>
</evidence>
<keyword evidence="3 4" id="KW-0808">Transferase</keyword>
<feature type="domain" description="Ketosynthase family 3 (KS3)" evidence="5">
    <location>
        <begin position="3"/>
        <end position="424"/>
    </location>
</feature>
<dbReference type="AlphaFoldDB" id="A0A917JS31"/>
<accession>A0A917JS31</accession>
<dbReference type="SUPFAM" id="SSF53901">
    <property type="entry name" value="Thiolase-like"/>
    <property type="match status" value="1"/>
</dbReference>
<evidence type="ECO:0000256" key="2">
    <source>
        <dbReference type="ARBA" id="ARBA00008467"/>
    </source>
</evidence>
<comment type="similarity">
    <text evidence="2 4">Belongs to the thiolase-like superfamily. Beta-ketoacyl-ACP synthases family.</text>
</comment>
<dbReference type="SMART" id="SM00825">
    <property type="entry name" value="PKS_KS"/>
    <property type="match status" value="1"/>
</dbReference>
<reference evidence="6" key="1">
    <citation type="journal article" date="2014" name="Int. J. Syst. Evol. Microbiol.">
        <title>Complete genome sequence of Corynebacterium casei LMG S-19264T (=DSM 44701T), isolated from a smear-ripened cheese.</title>
        <authorList>
            <consortium name="US DOE Joint Genome Institute (JGI-PGF)"/>
            <person name="Walter F."/>
            <person name="Albersmeier A."/>
            <person name="Kalinowski J."/>
            <person name="Ruckert C."/>
        </authorList>
    </citation>
    <scope>NUCLEOTIDE SEQUENCE</scope>
    <source>
        <strain evidence="6">JCM 13919</strain>
    </source>
</reference>
<dbReference type="RefSeq" id="WP_131776084.1">
    <property type="nucleotide sequence ID" value="NZ_BMOB01000003.1"/>
</dbReference>
<gene>
    <name evidence="6" type="primary">fabF</name>
    <name evidence="6" type="ORF">GCM10007966_09890</name>
</gene>
<dbReference type="OrthoDB" id="9808669at2"/>
<evidence type="ECO:0000256" key="1">
    <source>
        <dbReference type="ARBA" id="ARBA00005194"/>
    </source>
</evidence>
<dbReference type="InterPro" id="IPR018201">
    <property type="entry name" value="Ketoacyl_synth_AS"/>
</dbReference>
<comment type="pathway">
    <text evidence="1">Lipid metabolism; fatty acid biosynthesis.</text>
</comment>
<dbReference type="Pfam" id="PF02801">
    <property type="entry name" value="Ketoacyl-synt_C"/>
    <property type="match status" value="1"/>
</dbReference>
<organism evidence="6 7">
    <name type="scientific">Legionella impletisoli</name>
    <dbReference type="NCBI Taxonomy" id="343510"/>
    <lineage>
        <taxon>Bacteria</taxon>
        <taxon>Pseudomonadati</taxon>
        <taxon>Pseudomonadota</taxon>
        <taxon>Gammaproteobacteria</taxon>
        <taxon>Legionellales</taxon>
        <taxon>Legionellaceae</taxon>
        <taxon>Legionella</taxon>
    </lineage>
</organism>
<dbReference type="Proteomes" id="UP000630149">
    <property type="component" value="Unassembled WGS sequence"/>
</dbReference>
<evidence type="ECO:0000313" key="7">
    <source>
        <dbReference type="Proteomes" id="UP000630149"/>
    </source>
</evidence>
<dbReference type="Gene3D" id="3.40.47.10">
    <property type="match status" value="1"/>
</dbReference>
<dbReference type="PROSITE" id="PS00606">
    <property type="entry name" value="KS3_1"/>
    <property type="match status" value="1"/>
</dbReference>
<dbReference type="InterPro" id="IPR014031">
    <property type="entry name" value="Ketoacyl_synth_C"/>
</dbReference>
<dbReference type="InterPro" id="IPR016039">
    <property type="entry name" value="Thiolase-like"/>
</dbReference>
<dbReference type="PROSITE" id="PS52004">
    <property type="entry name" value="KS3_2"/>
    <property type="match status" value="1"/>
</dbReference>
<protein>
    <submittedName>
        <fullName evidence="6">3-oxoacyl-[acyl-carrier-protein] synthase 2</fullName>
    </submittedName>
</protein>
<dbReference type="GO" id="GO:0005829">
    <property type="term" value="C:cytosol"/>
    <property type="evidence" value="ECO:0007669"/>
    <property type="project" value="TreeGrafter"/>
</dbReference>
<dbReference type="InterPro" id="IPR020841">
    <property type="entry name" value="PKS_Beta-ketoAc_synthase_dom"/>
</dbReference>
<proteinExistence type="inferred from homology"/>
<dbReference type="InterPro" id="IPR014030">
    <property type="entry name" value="Ketoacyl_synth_N"/>
</dbReference>
<evidence type="ECO:0000313" key="6">
    <source>
        <dbReference type="EMBL" id="GGI83359.1"/>
    </source>
</evidence>
<dbReference type="PANTHER" id="PTHR11712:SF336">
    <property type="entry name" value="3-OXOACYL-[ACYL-CARRIER-PROTEIN] SYNTHASE, MITOCHONDRIAL"/>
    <property type="match status" value="1"/>
</dbReference>
<dbReference type="EMBL" id="BMOB01000003">
    <property type="protein sequence ID" value="GGI83359.1"/>
    <property type="molecule type" value="Genomic_DNA"/>
</dbReference>
<dbReference type="GO" id="GO:0004315">
    <property type="term" value="F:3-oxoacyl-[acyl-carrier-protein] synthase activity"/>
    <property type="evidence" value="ECO:0007669"/>
    <property type="project" value="InterPro"/>
</dbReference>
<dbReference type="NCBIfam" id="NF005589">
    <property type="entry name" value="PRK07314.1"/>
    <property type="match status" value="1"/>
</dbReference>
<comment type="caution">
    <text evidence="6">The sequence shown here is derived from an EMBL/GenBank/DDBJ whole genome shotgun (WGS) entry which is preliminary data.</text>
</comment>
<reference evidence="6" key="2">
    <citation type="submission" date="2020-09" db="EMBL/GenBank/DDBJ databases">
        <authorList>
            <person name="Sun Q."/>
            <person name="Ohkuma M."/>
        </authorList>
    </citation>
    <scope>NUCLEOTIDE SEQUENCE</scope>
    <source>
        <strain evidence="6">JCM 13919</strain>
    </source>
</reference>
<dbReference type="CDD" id="cd00834">
    <property type="entry name" value="KAS_I_II"/>
    <property type="match status" value="1"/>
</dbReference>
<dbReference type="InterPro" id="IPR000794">
    <property type="entry name" value="Beta-ketoacyl_synthase"/>
</dbReference>
<dbReference type="PANTHER" id="PTHR11712">
    <property type="entry name" value="POLYKETIDE SYNTHASE-RELATED"/>
    <property type="match status" value="1"/>
</dbReference>
<evidence type="ECO:0000256" key="4">
    <source>
        <dbReference type="RuleBase" id="RU003694"/>
    </source>
</evidence>